<proteinExistence type="predicted"/>
<comment type="caution">
    <text evidence="2">The sequence shown here is derived from an EMBL/GenBank/DDBJ whole genome shotgun (WGS) entry which is preliminary data.</text>
</comment>
<feature type="chain" id="PRO_5035923808" evidence="1">
    <location>
        <begin position="18"/>
        <end position="99"/>
    </location>
</feature>
<dbReference type="OrthoDB" id="10469498at2759"/>
<evidence type="ECO:0000313" key="3">
    <source>
        <dbReference type="Proteomes" id="UP000286415"/>
    </source>
</evidence>
<dbReference type="AlphaFoldDB" id="A0A8T1M085"/>
<name>A0A8T1M085_CLOSI</name>
<keyword evidence="3" id="KW-1185">Reference proteome</keyword>
<reference evidence="2 3" key="2">
    <citation type="journal article" date="2021" name="Genomics">
        <title>High-quality reference genome for Clonorchis sinensis.</title>
        <authorList>
            <person name="Young N.D."/>
            <person name="Stroehlein A.J."/>
            <person name="Kinkar L."/>
            <person name="Wang T."/>
            <person name="Sohn W.M."/>
            <person name="Chang B.C.H."/>
            <person name="Kaur P."/>
            <person name="Weisz D."/>
            <person name="Dudchenko O."/>
            <person name="Aiden E.L."/>
            <person name="Korhonen P.K."/>
            <person name="Gasser R.B."/>
        </authorList>
    </citation>
    <scope>NUCLEOTIDE SEQUENCE [LARGE SCALE GENOMIC DNA]</scope>
    <source>
        <strain evidence="2">Cs-k2</strain>
    </source>
</reference>
<feature type="signal peptide" evidence="1">
    <location>
        <begin position="1"/>
        <end position="17"/>
    </location>
</feature>
<evidence type="ECO:0000313" key="2">
    <source>
        <dbReference type="EMBL" id="KAG5442368.1"/>
    </source>
</evidence>
<protein>
    <submittedName>
        <fullName evidence="2">Uncharacterized protein</fullName>
    </submittedName>
</protein>
<sequence>MILLVALSLSLLSGFSAKPIPDYHQCVERCGEDPLDDPVASRVYDACREKCVEDGFKQCVGLSTDAFRRKKCNEEAQKRCLENCGDEDTCIEFCKFMYA</sequence>
<dbReference type="EMBL" id="NIRI02000076">
    <property type="protein sequence ID" value="KAG5442368.1"/>
    <property type="molecule type" value="Genomic_DNA"/>
</dbReference>
<reference evidence="2 3" key="1">
    <citation type="journal article" date="2018" name="Biotechnol. Adv.">
        <title>Improved genomic resources and new bioinformatic workflow for the carcinogenic parasite Clonorchis sinensis: Biotechnological implications.</title>
        <authorList>
            <person name="Wang D."/>
            <person name="Korhonen P.K."/>
            <person name="Gasser R.B."/>
            <person name="Young N.D."/>
        </authorList>
    </citation>
    <scope>NUCLEOTIDE SEQUENCE [LARGE SCALE GENOMIC DNA]</scope>
    <source>
        <strain evidence="2">Cs-k2</strain>
    </source>
</reference>
<accession>A0A8T1M085</accession>
<organism evidence="2 3">
    <name type="scientific">Clonorchis sinensis</name>
    <name type="common">Chinese liver fluke</name>
    <dbReference type="NCBI Taxonomy" id="79923"/>
    <lineage>
        <taxon>Eukaryota</taxon>
        <taxon>Metazoa</taxon>
        <taxon>Spiralia</taxon>
        <taxon>Lophotrochozoa</taxon>
        <taxon>Platyhelminthes</taxon>
        <taxon>Trematoda</taxon>
        <taxon>Digenea</taxon>
        <taxon>Opisthorchiida</taxon>
        <taxon>Opisthorchiata</taxon>
        <taxon>Opisthorchiidae</taxon>
        <taxon>Clonorchis</taxon>
    </lineage>
</organism>
<evidence type="ECO:0000256" key="1">
    <source>
        <dbReference type="SAM" id="SignalP"/>
    </source>
</evidence>
<gene>
    <name evidence="2" type="ORF">CSKR_200233</name>
</gene>
<keyword evidence="1" id="KW-0732">Signal</keyword>
<dbReference type="Proteomes" id="UP000286415">
    <property type="component" value="Unassembled WGS sequence"/>
</dbReference>